<proteinExistence type="predicted"/>
<gene>
    <name evidence="3" type="ORF">D1115_22945</name>
</gene>
<keyword evidence="3" id="KW-0614">Plasmid</keyword>
<evidence type="ECO:0000256" key="2">
    <source>
        <dbReference type="SAM" id="Phobius"/>
    </source>
</evidence>
<dbReference type="Proteomes" id="UP000262832">
    <property type="component" value="Plasmid pVa1"/>
</dbReference>
<organism evidence="3 4">
    <name type="scientific">Vibrio alfacsensis</name>
    <dbReference type="NCBI Taxonomy" id="1074311"/>
    <lineage>
        <taxon>Bacteria</taxon>
        <taxon>Pseudomonadati</taxon>
        <taxon>Pseudomonadota</taxon>
        <taxon>Gammaproteobacteria</taxon>
        <taxon>Vibrionales</taxon>
        <taxon>Vibrionaceae</taxon>
        <taxon>Vibrio</taxon>
    </lineage>
</organism>
<dbReference type="PANTHER" id="PTHR32309">
    <property type="entry name" value="TYROSINE-PROTEIN KINASE"/>
    <property type="match status" value="1"/>
</dbReference>
<keyword evidence="2" id="KW-1133">Transmembrane helix</keyword>
<dbReference type="EMBL" id="CP032095">
    <property type="protein sequence ID" value="AXY03736.1"/>
    <property type="molecule type" value="Genomic_DNA"/>
</dbReference>
<reference evidence="3 4" key="1">
    <citation type="submission" date="2018-08" db="EMBL/GenBank/DDBJ databases">
        <title>Genomic taxonomy of the Vibrionaceae family.</title>
        <authorList>
            <person name="Gomez-Gil B."/>
            <person name="Tanaka M."/>
            <person name="Sawabe T."/>
            <person name="Enciso-Ibarra K."/>
        </authorList>
    </citation>
    <scope>NUCLEOTIDE SEQUENCE [LARGE SCALE GENOMIC DNA]</scope>
    <source>
        <strain evidence="3 4">CAIM 1831</strain>
        <plasmid evidence="4">pva1</plasmid>
    </source>
</reference>
<keyword evidence="4" id="KW-1185">Reference proteome</keyword>
<evidence type="ECO:0000313" key="4">
    <source>
        <dbReference type="Proteomes" id="UP000262832"/>
    </source>
</evidence>
<keyword evidence="1" id="KW-0175">Coiled coil</keyword>
<dbReference type="RefSeq" id="WP_128813617.1">
    <property type="nucleotide sequence ID" value="NZ_CP032095.1"/>
</dbReference>
<dbReference type="Gene3D" id="1.20.5.170">
    <property type="match status" value="1"/>
</dbReference>
<feature type="coiled-coil region" evidence="1">
    <location>
        <begin position="282"/>
        <end position="349"/>
    </location>
</feature>
<dbReference type="InterPro" id="IPR050445">
    <property type="entry name" value="Bact_polysacc_biosynth/exp"/>
</dbReference>
<keyword evidence="2" id="KW-0812">Transmembrane</keyword>
<geneLocation type="plasmid" evidence="4">
    <name>pva1</name>
</geneLocation>
<protein>
    <submittedName>
        <fullName evidence="3">Chain length determinant family protein</fullName>
    </submittedName>
</protein>
<feature type="transmembrane region" description="Helical" evidence="2">
    <location>
        <begin position="21"/>
        <end position="40"/>
    </location>
</feature>
<feature type="transmembrane region" description="Helical" evidence="2">
    <location>
        <begin position="417"/>
        <end position="437"/>
    </location>
</feature>
<keyword evidence="2" id="KW-0472">Membrane</keyword>
<dbReference type="InterPro" id="IPR014345">
    <property type="entry name" value="XrtA_polysacc_chain"/>
</dbReference>
<name>A0ABN5PKM5_9VIBR</name>
<evidence type="ECO:0000256" key="1">
    <source>
        <dbReference type="SAM" id="Coils"/>
    </source>
</evidence>
<accession>A0ABN5PKM5</accession>
<dbReference type="PANTHER" id="PTHR32309:SF31">
    <property type="entry name" value="CAPSULAR EXOPOLYSACCHARIDE FAMILY"/>
    <property type="match status" value="1"/>
</dbReference>
<feature type="coiled-coil region" evidence="1">
    <location>
        <begin position="168"/>
        <end position="256"/>
    </location>
</feature>
<dbReference type="SUPFAM" id="SSF57997">
    <property type="entry name" value="Tropomyosin"/>
    <property type="match status" value="1"/>
</dbReference>
<evidence type="ECO:0000313" key="3">
    <source>
        <dbReference type="EMBL" id="AXY03736.1"/>
    </source>
</evidence>
<feature type="transmembrane region" description="Helical" evidence="2">
    <location>
        <begin position="479"/>
        <end position="502"/>
    </location>
</feature>
<dbReference type="NCBIfam" id="TIGR03007">
    <property type="entry name" value="pepcterm_ChnLen"/>
    <property type="match status" value="1"/>
</dbReference>
<sequence>MQDQMKVIVNYLQGIWLKRRYIILFAWIICPIGWLAVTMMPNQYTSQAKVYADTQSILRPLLRGLAIQTDPSQKLNLMAKTLLNSRNLEIIGKEVDANVKANTPEEYDKILDELKSGIKIQSTGRNNLYTISYTGENPVYAKRVVQAALNVFIESTLGDKRLDAEQANDVINEQIDYYERRLIDAEKELAEFKREYIGFMPGSDRSYYSNLENEKLSLEDAELALKEARSRVEEVRVQLDREKANSRRQVRNVQTEYDERVEAVEIRLDDLLFRYTEKHPDVVETKRQLNELKQLRARSLRRLSVDDSLINNVVYQDLQITFNQLNNEIASLEVRVEKHQQKISDIKSKLDLVPDVEAMLTSLTRNYDITKGKYEDLLSRGESASISHSVGSASEDIKFKIIEPPSIPTSPSGPNRLVLLIMVLIAGIGSGLGVSFLTSQISPVVSSTHQLYRLTGVPVFGVVSATETSGLLGQQRRRLFLFILMSMLLLVGLAFSITVNLVPSVYETLQQDYIRLLNNYS</sequence>